<name>A0A482X1F9_LAOST</name>
<sequence>MPRRKYETIETSPPIPSDYVTTKRINQLMINGIPFMLTIRTKSIPESERSIERQYYFCHFHFYFLCKIDAQYGSEV</sequence>
<protein>
    <submittedName>
        <fullName evidence="1">Uncharacterized protein</fullName>
    </submittedName>
</protein>
<gene>
    <name evidence="1" type="ORF">LSTR_LSTR001104</name>
</gene>
<dbReference type="InParanoid" id="A0A482X1F9"/>
<reference evidence="1 2" key="1">
    <citation type="journal article" date="2017" name="Gigascience">
        <title>Genome sequence of the small brown planthopper, Laodelphax striatellus.</title>
        <authorList>
            <person name="Zhu J."/>
            <person name="Jiang F."/>
            <person name="Wang X."/>
            <person name="Yang P."/>
            <person name="Bao Y."/>
            <person name="Zhao W."/>
            <person name="Wang W."/>
            <person name="Lu H."/>
            <person name="Wang Q."/>
            <person name="Cui N."/>
            <person name="Li J."/>
            <person name="Chen X."/>
            <person name="Luo L."/>
            <person name="Yu J."/>
            <person name="Kang L."/>
            <person name="Cui F."/>
        </authorList>
    </citation>
    <scope>NUCLEOTIDE SEQUENCE [LARGE SCALE GENOMIC DNA]</scope>
    <source>
        <strain evidence="1">Lst14</strain>
    </source>
</reference>
<proteinExistence type="predicted"/>
<keyword evidence="2" id="KW-1185">Reference proteome</keyword>
<accession>A0A482X1F9</accession>
<evidence type="ECO:0000313" key="2">
    <source>
        <dbReference type="Proteomes" id="UP000291343"/>
    </source>
</evidence>
<evidence type="ECO:0000313" key="1">
    <source>
        <dbReference type="EMBL" id="RZF39583.1"/>
    </source>
</evidence>
<dbReference type="Proteomes" id="UP000291343">
    <property type="component" value="Unassembled WGS sequence"/>
</dbReference>
<dbReference type="AlphaFoldDB" id="A0A482X1F9"/>
<comment type="caution">
    <text evidence="1">The sequence shown here is derived from an EMBL/GenBank/DDBJ whole genome shotgun (WGS) entry which is preliminary data.</text>
</comment>
<organism evidence="1 2">
    <name type="scientific">Laodelphax striatellus</name>
    <name type="common">Small brown planthopper</name>
    <name type="synonym">Delphax striatella</name>
    <dbReference type="NCBI Taxonomy" id="195883"/>
    <lineage>
        <taxon>Eukaryota</taxon>
        <taxon>Metazoa</taxon>
        <taxon>Ecdysozoa</taxon>
        <taxon>Arthropoda</taxon>
        <taxon>Hexapoda</taxon>
        <taxon>Insecta</taxon>
        <taxon>Pterygota</taxon>
        <taxon>Neoptera</taxon>
        <taxon>Paraneoptera</taxon>
        <taxon>Hemiptera</taxon>
        <taxon>Auchenorrhyncha</taxon>
        <taxon>Fulgoroidea</taxon>
        <taxon>Delphacidae</taxon>
        <taxon>Criomorphinae</taxon>
        <taxon>Laodelphax</taxon>
    </lineage>
</organism>
<dbReference type="EMBL" id="QKKF02019844">
    <property type="protein sequence ID" value="RZF39583.1"/>
    <property type="molecule type" value="Genomic_DNA"/>
</dbReference>